<dbReference type="OMA" id="GKAMTKY"/>
<dbReference type="PANTHER" id="PTHR43658:SF8">
    <property type="entry name" value="17-BETA-HYDROXYSTEROID DEHYDROGENASE 14-RELATED"/>
    <property type="match status" value="1"/>
</dbReference>
<name>A0A914BTF6_PATMI</name>
<dbReference type="CDD" id="cd05369">
    <property type="entry name" value="TER_DECR_SDR_a"/>
    <property type="match status" value="1"/>
</dbReference>
<dbReference type="AlphaFoldDB" id="A0A914BTF6"/>
<keyword evidence="1" id="KW-0560">Oxidoreductase</keyword>
<dbReference type="RefSeq" id="XP_038078837.1">
    <property type="nucleotide sequence ID" value="XM_038222909.1"/>
</dbReference>
<dbReference type="GO" id="GO:0008670">
    <property type="term" value="F:2,4-dienoyl-CoA reductase (NADPH) activity"/>
    <property type="evidence" value="ECO:0007669"/>
    <property type="project" value="TreeGrafter"/>
</dbReference>
<dbReference type="GO" id="GO:0005739">
    <property type="term" value="C:mitochondrion"/>
    <property type="evidence" value="ECO:0007669"/>
    <property type="project" value="TreeGrafter"/>
</dbReference>
<evidence type="ECO:0008006" key="4">
    <source>
        <dbReference type="Google" id="ProtNLM"/>
    </source>
</evidence>
<dbReference type="Pfam" id="PF13561">
    <property type="entry name" value="adh_short_C2"/>
    <property type="match status" value="1"/>
</dbReference>
<dbReference type="PANTHER" id="PTHR43658">
    <property type="entry name" value="SHORT-CHAIN DEHYDROGENASE/REDUCTASE"/>
    <property type="match status" value="1"/>
</dbReference>
<dbReference type="SUPFAM" id="SSF51735">
    <property type="entry name" value="NAD(P)-binding Rossmann-fold domains"/>
    <property type="match status" value="1"/>
</dbReference>
<dbReference type="InterPro" id="IPR002347">
    <property type="entry name" value="SDR_fam"/>
</dbReference>
<dbReference type="Gene3D" id="3.40.50.720">
    <property type="entry name" value="NAD(P)-binding Rossmann-like Domain"/>
    <property type="match status" value="1"/>
</dbReference>
<dbReference type="OrthoDB" id="1888931at2759"/>
<evidence type="ECO:0000256" key="1">
    <source>
        <dbReference type="ARBA" id="ARBA00023002"/>
    </source>
</evidence>
<sequence>MLSAPNNIVMVGIVLKQSRHALLAPRLAAFHGRGLHLSSVAQSDSDFPNLTARKDAMLPPDTFKGKTAFITGGGTGLGKGMATMLSSLGAQVAILSRKLDVLEKTAEAITKQTGNPVFPLAADVRDSAAVSSAVDQFIESTGGLPNVVINNAAGNFISPTERLSANAVKSVIDIVLNGTFNVTLDIGKRLIKAKQGANFLAITTTYTHYGSGFVTPSAAAKAGVKNLTQSLASEWGWYGMRFNVIAPGPIYTKGAFDRLDPSGQFAEHMRQGIPLGRFGEVEEIANLATYMVSDYASWMNGSCIDFDGGELPFHAGEFNRMKQVTPEQWDMIAAMGKKVKGSS</sequence>
<dbReference type="Proteomes" id="UP000887568">
    <property type="component" value="Unplaced"/>
</dbReference>
<evidence type="ECO:0000313" key="3">
    <source>
        <dbReference type="Proteomes" id="UP000887568"/>
    </source>
</evidence>
<dbReference type="GeneID" id="119746111"/>
<organism evidence="2 3">
    <name type="scientific">Patiria miniata</name>
    <name type="common">Bat star</name>
    <name type="synonym">Asterina miniata</name>
    <dbReference type="NCBI Taxonomy" id="46514"/>
    <lineage>
        <taxon>Eukaryota</taxon>
        <taxon>Metazoa</taxon>
        <taxon>Echinodermata</taxon>
        <taxon>Eleutherozoa</taxon>
        <taxon>Asterozoa</taxon>
        <taxon>Asteroidea</taxon>
        <taxon>Valvatacea</taxon>
        <taxon>Valvatida</taxon>
        <taxon>Asterinidae</taxon>
        <taxon>Patiria</taxon>
    </lineage>
</organism>
<reference evidence="2" key="1">
    <citation type="submission" date="2022-11" db="UniProtKB">
        <authorList>
            <consortium name="EnsemblMetazoa"/>
        </authorList>
    </citation>
    <scope>IDENTIFICATION</scope>
</reference>
<dbReference type="GO" id="GO:0006635">
    <property type="term" value="P:fatty acid beta-oxidation"/>
    <property type="evidence" value="ECO:0007669"/>
    <property type="project" value="TreeGrafter"/>
</dbReference>
<proteinExistence type="predicted"/>
<evidence type="ECO:0000313" key="2">
    <source>
        <dbReference type="EnsemblMetazoa" id="XP_038078837.1"/>
    </source>
</evidence>
<keyword evidence="3" id="KW-1185">Reference proteome</keyword>
<dbReference type="InterPro" id="IPR036291">
    <property type="entry name" value="NAD(P)-bd_dom_sf"/>
</dbReference>
<accession>A0A914BTF6</accession>
<protein>
    <recommendedName>
        <fullName evidence="4">2,4-dienoyl-CoA reductase, mitochondrial</fullName>
    </recommendedName>
</protein>
<dbReference type="PRINTS" id="PR00081">
    <property type="entry name" value="GDHRDH"/>
</dbReference>
<dbReference type="EnsemblMetazoa" id="XM_038222909.1">
    <property type="protein sequence ID" value="XP_038078837.1"/>
    <property type="gene ID" value="LOC119746111"/>
</dbReference>